<protein>
    <recommendedName>
        <fullName evidence="9">SUMO-activating enzyme subunit 1</fullName>
    </recommendedName>
    <alternativeName>
        <fullName evidence="10">Ubiquitin-like 1-activating enzyme E1A</fullName>
    </alternativeName>
</protein>
<dbReference type="PRINTS" id="PR01849">
    <property type="entry name" value="UBIQUITINACT"/>
</dbReference>
<evidence type="ECO:0000256" key="3">
    <source>
        <dbReference type="ARBA" id="ARBA00004906"/>
    </source>
</evidence>
<evidence type="ECO:0000256" key="11">
    <source>
        <dbReference type="SAM" id="MobiDB-lite"/>
    </source>
</evidence>
<dbReference type="GO" id="GO:0016925">
    <property type="term" value="P:protein sumoylation"/>
    <property type="evidence" value="ECO:0007669"/>
    <property type="project" value="TreeGrafter"/>
</dbReference>
<dbReference type="FunFam" id="2.40.30.180:FF:000001">
    <property type="entry name" value="ubiquitin-like modifier-activating enzyme 1"/>
    <property type="match status" value="1"/>
</dbReference>
<dbReference type="InterPro" id="IPR032420">
    <property type="entry name" value="E1_4HB"/>
</dbReference>
<evidence type="ECO:0000313" key="16">
    <source>
        <dbReference type="Proteomes" id="UP000792457"/>
    </source>
</evidence>
<dbReference type="InterPro" id="IPR042302">
    <property type="entry name" value="E1_FCCH_sf"/>
</dbReference>
<dbReference type="AlphaFoldDB" id="A0A8K0KNH1"/>
<comment type="pathway">
    <text evidence="3">Protein modification; protein ubiquitination.</text>
</comment>
<feature type="domain" description="Ubiquitin-activating enzyme E1 FCCH" evidence="13">
    <location>
        <begin position="220"/>
        <end position="288"/>
    </location>
</feature>
<proteinExistence type="inferred from homology"/>
<keyword evidence="5" id="KW-0436">Ligase</keyword>
<dbReference type="Proteomes" id="UP000792457">
    <property type="component" value="Unassembled WGS sequence"/>
</dbReference>
<comment type="subunit">
    <text evidence="8">Heterodimer of SAE1 and UBA2/SAE2. The heterodimer corresponds to the two domains that are encoded on a single polypeptide chain in ubiquitin-activating enzyme E1. Interacts with UBE2I.</text>
</comment>
<evidence type="ECO:0000256" key="8">
    <source>
        <dbReference type="ARBA" id="ARBA00026003"/>
    </source>
</evidence>
<sequence length="344" mass="38028">MASKKRKIEEVEDADESPPKKKTLKVDDHKSMEANGVAHVEIDEGLYSRQLYVLGHDAMRQMATCNVLISGVGGLGVEVAKNVILSGVRSVTLHDQDVCAYSDLSSQFYLAESDIGKNRAQACARKLAELNDYVQTSFYDGPLTIEYLKKFQVVVLTCSTQEEQLRVSDLAHASGIALIVADTKGLFGQIFCDFGENFKVVDQTGENPVSAMIASISQDTEGIVTCIDDSRHGLEDGDYVTFSEVQGMEELNGCPPRKIKVLGPYTLSIGDTTKYSKYIRGGVISQVKMPKILNFLPMRKSLLSPEYLITDFAKMDNLATTHLAFATLHHYKAKKQCLPKPWNE</sequence>
<evidence type="ECO:0000313" key="15">
    <source>
        <dbReference type="EMBL" id="KAG8238591.1"/>
    </source>
</evidence>
<evidence type="ECO:0000256" key="6">
    <source>
        <dbReference type="ARBA" id="ARBA00022786"/>
    </source>
</evidence>
<dbReference type="OrthoDB" id="10252231at2759"/>
<organism evidence="15 16">
    <name type="scientific">Ladona fulva</name>
    <name type="common">Scarce chaser dragonfly</name>
    <name type="synonym">Libellula fulva</name>
    <dbReference type="NCBI Taxonomy" id="123851"/>
    <lineage>
        <taxon>Eukaryota</taxon>
        <taxon>Metazoa</taxon>
        <taxon>Ecdysozoa</taxon>
        <taxon>Arthropoda</taxon>
        <taxon>Hexapoda</taxon>
        <taxon>Insecta</taxon>
        <taxon>Pterygota</taxon>
        <taxon>Palaeoptera</taxon>
        <taxon>Odonata</taxon>
        <taxon>Epiprocta</taxon>
        <taxon>Anisoptera</taxon>
        <taxon>Libelluloidea</taxon>
        <taxon>Libellulidae</taxon>
        <taxon>Ladona</taxon>
    </lineage>
</organism>
<name>A0A8K0KNH1_LADFU</name>
<dbReference type="GO" id="GO:0019948">
    <property type="term" value="F:SUMO activating enzyme activity"/>
    <property type="evidence" value="ECO:0007669"/>
    <property type="project" value="TreeGrafter"/>
</dbReference>
<dbReference type="InterPro" id="IPR035985">
    <property type="entry name" value="Ubiquitin-activating_enz"/>
</dbReference>
<keyword evidence="6" id="KW-0833">Ubl conjugation pathway</keyword>
<dbReference type="InterPro" id="IPR000594">
    <property type="entry name" value="ThiF_NAD_FAD-bd"/>
</dbReference>
<evidence type="ECO:0000256" key="1">
    <source>
        <dbReference type="ARBA" id="ARBA00004123"/>
    </source>
</evidence>
<keyword evidence="16" id="KW-1185">Reference proteome</keyword>
<comment type="pathway">
    <text evidence="2">Protein modification; protein sumoylation.</text>
</comment>
<dbReference type="GO" id="GO:0031510">
    <property type="term" value="C:SUMO activating enzyme complex"/>
    <property type="evidence" value="ECO:0007669"/>
    <property type="project" value="TreeGrafter"/>
</dbReference>
<dbReference type="Pfam" id="PF16191">
    <property type="entry name" value="E1_4HB"/>
    <property type="match status" value="1"/>
</dbReference>
<keyword evidence="7" id="KW-0539">Nucleus</keyword>
<feature type="domain" description="Ubiquitin-activating enzyme E1 four-helix bundle" evidence="14">
    <location>
        <begin position="289"/>
        <end position="344"/>
    </location>
</feature>
<evidence type="ECO:0000256" key="7">
    <source>
        <dbReference type="ARBA" id="ARBA00023242"/>
    </source>
</evidence>
<comment type="caution">
    <text evidence="15">The sequence shown here is derived from an EMBL/GenBank/DDBJ whole genome shotgun (WGS) entry which is preliminary data.</text>
</comment>
<dbReference type="CDD" id="cd01491">
    <property type="entry name" value="Ube1_repeat1"/>
    <property type="match status" value="1"/>
</dbReference>
<dbReference type="InterPro" id="IPR045886">
    <property type="entry name" value="ThiF/MoeB/HesA"/>
</dbReference>
<feature type="region of interest" description="Disordered" evidence="11">
    <location>
        <begin position="1"/>
        <end position="29"/>
    </location>
</feature>
<dbReference type="SUPFAM" id="SSF69572">
    <property type="entry name" value="Activating enzymes of the ubiquitin-like proteins"/>
    <property type="match status" value="1"/>
</dbReference>
<dbReference type="PANTHER" id="PTHR10953:SF162">
    <property type="entry name" value="SUMO-ACTIVATING ENZYME SUBUNIT 1"/>
    <property type="match status" value="1"/>
</dbReference>
<accession>A0A8K0KNH1</accession>
<feature type="non-terminal residue" evidence="15">
    <location>
        <position position="1"/>
    </location>
</feature>
<comment type="similarity">
    <text evidence="4">Belongs to the ubiquitin-activating E1 family.</text>
</comment>
<dbReference type="InterPro" id="IPR000011">
    <property type="entry name" value="UBQ/SUMO-activ_enz_E1-like"/>
</dbReference>
<comment type="subcellular location">
    <subcellularLocation>
        <location evidence="1">Nucleus</location>
    </subcellularLocation>
</comment>
<evidence type="ECO:0000259" key="13">
    <source>
        <dbReference type="Pfam" id="PF16190"/>
    </source>
</evidence>
<reference evidence="15" key="1">
    <citation type="submission" date="2013-04" db="EMBL/GenBank/DDBJ databases">
        <authorList>
            <person name="Qu J."/>
            <person name="Murali S.C."/>
            <person name="Bandaranaike D."/>
            <person name="Bellair M."/>
            <person name="Blankenburg K."/>
            <person name="Chao H."/>
            <person name="Dinh H."/>
            <person name="Doddapaneni H."/>
            <person name="Downs B."/>
            <person name="Dugan-Rocha S."/>
            <person name="Elkadiri S."/>
            <person name="Gnanaolivu R.D."/>
            <person name="Hernandez B."/>
            <person name="Javaid M."/>
            <person name="Jayaseelan J.C."/>
            <person name="Lee S."/>
            <person name="Li M."/>
            <person name="Ming W."/>
            <person name="Munidasa M."/>
            <person name="Muniz J."/>
            <person name="Nguyen L."/>
            <person name="Ongeri F."/>
            <person name="Osuji N."/>
            <person name="Pu L.-L."/>
            <person name="Puazo M."/>
            <person name="Qu C."/>
            <person name="Quiroz J."/>
            <person name="Raj R."/>
            <person name="Weissenberger G."/>
            <person name="Xin Y."/>
            <person name="Zou X."/>
            <person name="Han Y."/>
            <person name="Richards S."/>
            <person name="Worley K."/>
            <person name="Muzny D."/>
            <person name="Gibbs R."/>
        </authorList>
    </citation>
    <scope>NUCLEOTIDE SEQUENCE</scope>
    <source>
        <strain evidence="15">Sampled in the wild</strain>
    </source>
</reference>
<reference evidence="15" key="2">
    <citation type="submission" date="2017-10" db="EMBL/GenBank/DDBJ databases">
        <title>Ladona fulva Genome sequencing and assembly.</title>
        <authorList>
            <person name="Murali S."/>
            <person name="Richards S."/>
            <person name="Bandaranaike D."/>
            <person name="Bellair M."/>
            <person name="Blankenburg K."/>
            <person name="Chao H."/>
            <person name="Dinh H."/>
            <person name="Doddapaneni H."/>
            <person name="Dugan-Rocha S."/>
            <person name="Elkadiri S."/>
            <person name="Gnanaolivu R."/>
            <person name="Hernandez B."/>
            <person name="Skinner E."/>
            <person name="Javaid M."/>
            <person name="Lee S."/>
            <person name="Li M."/>
            <person name="Ming W."/>
            <person name="Munidasa M."/>
            <person name="Muniz J."/>
            <person name="Nguyen L."/>
            <person name="Hughes D."/>
            <person name="Osuji N."/>
            <person name="Pu L.-L."/>
            <person name="Puazo M."/>
            <person name="Qu C."/>
            <person name="Quiroz J."/>
            <person name="Raj R."/>
            <person name="Weissenberger G."/>
            <person name="Xin Y."/>
            <person name="Zou X."/>
            <person name="Han Y."/>
            <person name="Worley K."/>
            <person name="Muzny D."/>
            <person name="Gibbs R."/>
        </authorList>
    </citation>
    <scope>NUCLEOTIDE SEQUENCE</scope>
    <source>
        <strain evidence="15">Sampled in the wild</strain>
    </source>
</reference>
<evidence type="ECO:0000256" key="4">
    <source>
        <dbReference type="ARBA" id="ARBA00005673"/>
    </source>
</evidence>
<dbReference type="Pfam" id="PF00899">
    <property type="entry name" value="ThiF"/>
    <property type="match status" value="1"/>
</dbReference>
<dbReference type="Pfam" id="PF16190">
    <property type="entry name" value="E1_FCCH"/>
    <property type="match status" value="1"/>
</dbReference>
<evidence type="ECO:0000256" key="2">
    <source>
        <dbReference type="ARBA" id="ARBA00004718"/>
    </source>
</evidence>
<dbReference type="Gene3D" id="2.40.30.180">
    <property type="entry name" value="Ubiquitin-activating enzyme E1, FCCH domain"/>
    <property type="match status" value="1"/>
</dbReference>
<feature type="domain" description="THIF-type NAD/FAD binding fold" evidence="12">
    <location>
        <begin position="47"/>
        <end position="192"/>
    </location>
</feature>
<evidence type="ECO:0000259" key="12">
    <source>
        <dbReference type="Pfam" id="PF00899"/>
    </source>
</evidence>
<dbReference type="PANTHER" id="PTHR10953">
    <property type="entry name" value="UBIQUITIN-ACTIVATING ENZYME E1"/>
    <property type="match status" value="1"/>
</dbReference>
<evidence type="ECO:0000256" key="10">
    <source>
        <dbReference type="ARBA" id="ARBA00044354"/>
    </source>
</evidence>
<dbReference type="FunFam" id="3.50.50.80:FF:000001">
    <property type="entry name" value="ubiquitin-like modifier-activating enzyme 1"/>
    <property type="match status" value="1"/>
</dbReference>
<evidence type="ECO:0000256" key="5">
    <source>
        <dbReference type="ARBA" id="ARBA00022598"/>
    </source>
</evidence>
<gene>
    <name evidence="15" type="ORF">J437_LFUL018300</name>
</gene>
<dbReference type="EMBL" id="KZ309381">
    <property type="protein sequence ID" value="KAG8238591.1"/>
    <property type="molecule type" value="Genomic_DNA"/>
</dbReference>
<evidence type="ECO:0000259" key="14">
    <source>
        <dbReference type="Pfam" id="PF16191"/>
    </source>
</evidence>
<dbReference type="GO" id="GO:0005737">
    <property type="term" value="C:cytoplasm"/>
    <property type="evidence" value="ECO:0007669"/>
    <property type="project" value="TreeGrafter"/>
</dbReference>
<evidence type="ECO:0000256" key="9">
    <source>
        <dbReference type="ARBA" id="ARBA00044187"/>
    </source>
</evidence>
<dbReference type="InterPro" id="IPR032418">
    <property type="entry name" value="E1_FCCH"/>
</dbReference>
<dbReference type="Gene3D" id="3.40.50.720">
    <property type="entry name" value="NAD(P)-binding Rossmann-like Domain"/>
    <property type="match status" value="1"/>
</dbReference>